<proteinExistence type="predicted"/>
<name>A0ABQ7DRX9_BRACR</name>
<sequence length="65" mass="6982">MSFFLGLHFPSQPNIAISTLKTSSSRLPRLLAMAFRDSSCHLCRGSGGPTAIDSLHCRDQASFAA</sequence>
<dbReference type="EMBL" id="QGKV02000649">
    <property type="protein sequence ID" value="KAF3579821.1"/>
    <property type="molecule type" value="Genomic_DNA"/>
</dbReference>
<evidence type="ECO:0000313" key="2">
    <source>
        <dbReference type="Proteomes" id="UP000266723"/>
    </source>
</evidence>
<dbReference type="Proteomes" id="UP000266723">
    <property type="component" value="Unassembled WGS sequence"/>
</dbReference>
<gene>
    <name evidence="1" type="ORF">DY000_02033020</name>
</gene>
<keyword evidence="2" id="KW-1185">Reference proteome</keyword>
<reference evidence="1 2" key="1">
    <citation type="journal article" date="2020" name="BMC Genomics">
        <title>Intraspecific diversification of the crop wild relative Brassica cretica Lam. using demographic model selection.</title>
        <authorList>
            <person name="Kioukis A."/>
            <person name="Michalopoulou V.A."/>
            <person name="Briers L."/>
            <person name="Pirintsos S."/>
            <person name="Studholme D.J."/>
            <person name="Pavlidis P."/>
            <person name="Sarris P.F."/>
        </authorList>
    </citation>
    <scope>NUCLEOTIDE SEQUENCE [LARGE SCALE GENOMIC DNA]</scope>
    <source>
        <strain evidence="2">cv. PFS-1207/04</strain>
    </source>
</reference>
<organism evidence="1 2">
    <name type="scientific">Brassica cretica</name>
    <name type="common">Mustard</name>
    <dbReference type="NCBI Taxonomy" id="69181"/>
    <lineage>
        <taxon>Eukaryota</taxon>
        <taxon>Viridiplantae</taxon>
        <taxon>Streptophyta</taxon>
        <taxon>Embryophyta</taxon>
        <taxon>Tracheophyta</taxon>
        <taxon>Spermatophyta</taxon>
        <taxon>Magnoliopsida</taxon>
        <taxon>eudicotyledons</taxon>
        <taxon>Gunneridae</taxon>
        <taxon>Pentapetalae</taxon>
        <taxon>rosids</taxon>
        <taxon>malvids</taxon>
        <taxon>Brassicales</taxon>
        <taxon>Brassicaceae</taxon>
        <taxon>Brassiceae</taxon>
        <taxon>Brassica</taxon>
    </lineage>
</organism>
<accession>A0ABQ7DRX9</accession>
<evidence type="ECO:0000313" key="1">
    <source>
        <dbReference type="EMBL" id="KAF3579821.1"/>
    </source>
</evidence>
<comment type="caution">
    <text evidence="1">The sequence shown here is derived from an EMBL/GenBank/DDBJ whole genome shotgun (WGS) entry which is preliminary data.</text>
</comment>
<protein>
    <submittedName>
        <fullName evidence="1">Uncharacterized protein</fullName>
    </submittedName>
</protein>